<evidence type="ECO:0000313" key="10">
    <source>
        <dbReference type="EMBL" id="TCP91195.1"/>
    </source>
</evidence>
<proteinExistence type="inferred from homology"/>
<evidence type="ECO:0000313" key="11">
    <source>
        <dbReference type="Proteomes" id="UP000295763"/>
    </source>
</evidence>
<dbReference type="AlphaFoldDB" id="A0A4R2SQ38"/>
<keyword evidence="5 9" id="KW-0653">Protein transport</keyword>
<keyword evidence="2 9" id="KW-0813">Transport</keyword>
<dbReference type="InterPro" id="IPR001901">
    <property type="entry name" value="Translocase_SecE/Sec61-g"/>
</dbReference>
<keyword evidence="6 9" id="KW-1133">Transmembrane helix</keyword>
<dbReference type="InterPro" id="IPR038379">
    <property type="entry name" value="SecE_sf"/>
</dbReference>
<feature type="transmembrane region" description="Helical" evidence="9">
    <location>
        <begin position="30"/>
        <end position="48"/>
    </location>
</feature>
<dbReference type="Gene3D" id="1.20.5.1030">
    <property type="entry name" value="Preprotein translocase secy subunit"/>
    <property type="match status" value="1"/>
</dbReference>
<organism evidence="10 11">
    <name type="scientific">Cricetibacter osteomyelitidis</name>
    <dbReference type="NCBI Taxonomy" id="1521931"/>
    <lineage>
        <taxon>Bacteria</taxon>
        <taxon>Pseudomonadati</taxon>
        <taxon>Pseudomonadota</taxon>
        <taxon>Gammaproteobacteria</taxon>
        <taxon>Pasteurellales</taxon>
        <taxon>Pasteurellaceae</taxon>
        <taxon>Cricetibacter</taxon>
    </lineage>
</organism>
<dbReference type="GO" id="GO:0065002">
    <property type="term" value="P:intracellular protein transmembrane transport"/>
    <property type="evidence" value="ECO:0007669"/>
    <property type="project" value="UniProtKB-UniRule"/>
</dbReference>
<dbReference type="RefSeq" id="WP_131979164.1">
    <property type="nucleotide sequence ID" value="NZ_SLYB01000036.1"/>
</dbReference>
<dbReference type="PANTHER" id="PTHR33910:SF1">
    <property type="entry name" value="PROTEIN TRANSLOCASE SUBUNIT SECE"/>
    <property type="match status" value="1"/>
</dbReference>
<keyword evidence="11" id="KW-1185">Reference proteome</keyword>
<evidence type="ECO:0000256" key="8">
    <source>
        <dbReference type="ARBA" id="ARBA00023136"/>
    </source>
</evidence>
<comment type="similarity">
    <text evidence="9">Belongs to the SecE/SEC61-gamma family.</text>
</comment>
<feature type="transmembrane region" description="Helical" evidence="9">
    <location>
        <begin position="110"/>
        <end position="137"/>
    </location>
</feature>
<accession>A0A4R2SQ38</accession>
<dbReference type="InterPro" id="IPR005807">
    <property type="entry name" value="SecE_bac"/>
</dbReference>
<keyword evidence="7 9" id="KW-0811">Translocation</keyword>
<name>A0A4R2SQ38_9PAST</name>
<protein>
    <recommendedName>
        <fullName evidence="9">Protein translocase subunit SecE</fullName>
    </recommendedName>
</protein>
<keyword evidence="3 9" id="KW-1003">Cell membrane</keyword>
<dbReference type="OrthoDB" id="9806365at2"/>
<dbReference type="EMBL" id="SLYB01000036">
    <property type="protein sequence ID" value="TCP91195.1"/>
    <property type="molecule type" value="Genomic_DNA"/>
</dbReference>
<dbReference type="NCBIfam" id="NF004376">
    <property type="entry name" value="PRK05740.2-1"/>
    <property type="match status" value="1"/>
</dbReference>
<comment type="caution">
    <text evidence="9">Lacks conserved residue(s) required for the propagation of feature annotation.</text>
</comment>
<dbReference type="PANTHER" id="PTHR33910">
    <property type="entry name" value="PROTEIN TRANSLOCASE SUBUNIT SECE"/>
    <property type="match status" value="1"/>
</dbReference>
<dbReference type="HAMAP" id="MF_00422">
    <property type="entry name" value="SecE"/>
    <property type="match status" value="1"/>
</dbReference>
<comment type="subunit">
    <text evidence="9">Component of the Sec protein translocase complex. Heterotrimer consisting of SecY, SecE and SecG subunits. The heterotrimers can form oligomers, although 1 heterotrimer is thought to be able to translocate proteins. Interacts with the ribosome. Interacts with SecDF, and other proteins may be involved. Interacts with SecA.</text>
</comment>
<dbReference type="PROSITE" id="PS01067">
    <property type="entry name" value="SECE_SEC61G"/>
    <property type="match status" value="1"/>
</dbReference>
<dbReference type="Pfam" id="PF00584">
    <property type="entry name" value="SecE"/>
    <property type="match status" value="1"/>
</dbReference>
<dbReference type="PRINTS" id="PR01650">
    <property type="entry name" value="SECETRNLCASE"/>
</dbReference>
<evidence type="ECO:0000256" key="4">
    <source>
        <dbReference type="ARBA" id="ARBA00022692"/>
    </source>
</evidence>
<dbReference type="GO" id="GO:0043952">
    <property type="term" value="P:protein transport by the Sec complex"/>
    <property type="evidence" value="ECO:0007669"/>
    <property type="project" value="UniProtKB-UniRule"/>
</dbReference>
<evidence type="ECO:0000256" key="3">
    <source>
        <dbReference type="ARBA" id="ARBA00022475"/>
    </source>
</evidence>
<dbReference type="NCBIfam" id="TIGR00964">
    <property type="entry name" value="secE_bact"/>
    <property type="match status" value="1"/>
</dbReference>
<evidence type="ECO:0000256" key="5">
    <source>
        <dbReference type="ARBA" id="ARBA00022927"/>
    </source>
</evidence>
<evidence type="ECO:0000256" key="1">
    <source>
        <dbReference type="ARBA" id="ARBA00004370"/>
    </source>
</evidence>
<reference evidence="10 11" key="1">
    <citation type="submission" date="2019-03" db="EMBL/GenBank/DDBJ databases">
        <title>Genomic Encyclopedia of Type Strains, Phase IV (KMG-IV): sequencing the most valuable type-strain genomes for metagenomic binning, comparative biology and taxonomic classification.</title>
        <authorList>
            <person name="Goeker M."/>
        </authorList>
    </citation>
    <scope>NUCLEOTIDE SEQUENCE [LARGE SCALE GENOMIC DNA]</scope>
    <source>
        <strain evidence="10 11">DSM 28404</strain>
    </source>
</reference>
<dbReference type="GO" id="GO:0008320">
    <property type="term" value="F:protein transmembrane transporter activity"/>
    <property type="evidence" value="ECO:0007669"/>
    <property type="project" value="UniProtKB-UniRule"/>
</dbReference>
<keyword evidence="8 9" id="KW-0472">Membrane</keyword>
<keyword evidence="4 9" id="KW-0812">Transmembrane</keyword>
<gene>
    <name evidence="9" type="primary">secE</name>
    <name evidence="10" type="ORF">EDC44_13616</name>
</gene>
<evidence type="ECO:0000256" key="6">
    <source>
        <dbReference type="ARBA" id="ARBA00022989"/>
    </source>
</evidence>
<dbReference type="GO" id="GO:0005886">
    <property type="term" value="C:plasma membrane"/>
    <property type="evidence" value="ECO:0007669"/>
    <property type="project" value="UniProtKB-UniRule"/>
</dbReference>
<feature type="transmembrane region" description="Helical" evidence="9">
    <location>
        <begin position="60"/>
        <end position="77"/>
    </location>
</feature>
<comment type="caution">
    <text evidence="10">The sequence shown here is derived from an EMBL/GenBank/DDBJ whole genome shotgun (WGS) entry which is preliminary data.</text>
</comment>
<evidence type="ECO:0000256" key="7">
    <source>
        <dbReference type="ARBA" id="ARBA00023010"/>
    </source>
</evidence>
<evidence type="ECO:0000256" key="9">
    <source>
        <dbReference type="HAMAP-Rule" id="MF_00422"/>
    </source>
</evidence>
<dbReference type="GO" id="GO:0006605">
    <property type="term" value="P:protein targeting"/>
    <property type="evidence" value="ECO:0007669"/>
    <property type="project" value="UniProtKB-UniRule"/>
</dbReference>
<sequence length="142" mass="15576">MSLEIEKNKKSQIVAQAQDGEAKKSKGLNIFLWLLVAVIIIAAAVGNIELADQYSTPIRVAGIAVLIVIALAIAAMTNQGKKALNFFSESKTELKRITWPVRQEAMQTTFIVIGVVVVTSLILWGFDSIILSILTFLTDLRF</sequence>
<comment type="subcellular location">
    <subcellularLocation>
        <location evidence="1">Membrane</location>
    </subcellularLocation>
</comment>
<dbReference type="Proteomes" id="UP000295763">
    <property type="component" value="Unassembled WGS sequence"/>
</dbReference>
<evidence type="ECO:0000256" key="2">
    <source>
        <dbReference type="ARBA" id="ARBA00022448"/>
    </source>
</evidence>
<comment type="function">
    <text evidence="9">Essential subunit of the Sec protein translocation channel SecYEG. Clamps together the 2 halves of SecY. May contact the channel plug during translocation.</text>
</comment>
<dbReference type="GO" id="GO:0009306">
    <property type="term" value="P:protein secretion"/>
    <property type="evidence" value="ECO:0007669"/>
    <property type="project" value="UniProtKB-UniRule"/>
</dbReference>